<keyword evidence="3" id="KW-0813">Transport</keyword>
<evidence type="ECO:0000256" key="7">
    <source>
        <dbReference type="ARBA" id="ARBA00023053"/>
    </source>
</evidence>
<evidence type="ECO:0000256" key="8">
    <source>
        <dbReference type="ARBA" id="ARBA00023065"/>
    </source>
</evidence>
<reference evidence="15" key="1">
    <citation type="journal article" date="2019" name="Int. J. Syst. Evol. Microbiol.">
        <title>The Global Catalogue of Microorganisms (GCM) 10K type strain sequencing project: providing services to taxonomists for standard genome sequencing and annotation.</title>
        <authorList>
            <consortium name="The Broad Institute Genomics Platform"/>
            <consortium name="The Broad Institute Genome Sequencing Center for Infectious Disease"/>
            <person name="Wu L."/>
            <person name="Ma J."/>
        </authorList>
    </citation>
    <scope>NUCLEOTIDE SEQUENCE [LARGE SCALE GENOMIC DNA]</scope>
    <source>
        <strain evidence="15">KCTC 42456</strain>
    </source>
</reference>
<accession>A0ABW5TUN3</accession>
<evidence type="ECO:0000256" key="4">
    <source>
        <dbReference type="ARBA" id="ARBA00022475"/>
    </source>
</evidence>
<evidence type="ECO:0000256" key="5">
    <source>
        <dbReference type="ARBA" id="ARBA00022692"/>
    </source>
</evidence>
<sequence>MSWIDWVVLTCTILFIVVYGIYKSRGSKNIDSYLLGDRSLPWYHVGLSVMATQASAITFLSAPGLAYSDGMRFVQFYFGLPLAMIILCVTFVPIYHKLRVYTAYEFLEQRFDLKTRAFTAFLFLIQRGLSTGITIYAPSIILSTILDINSTYTTLFIGSVVILYTVYGGTKAVSYTQMLQMSIIFCGMFLAGFMVVKLLPDSVGFTKALAIAGKMDKMNVIDWKFDLNNRYTVWTGIIGGLFLQLSYFGTDQSQVGRYLTGSSVGQSRMGLLMNAMLKIPMQFLILLIGVLVFTFYQYQKPPVFFNTYELNKIENSSYAAEFKDRAQDFDLAFADKNLKVIALENALNNEQGITEASTAVKNANENLKQKRADALAVMKKNDKDADLDDTNYIFLSFVTKYLPKGLIGLLIAIVCMASMGSTASALNSLASTTSVDIYKRLINKTGTDLKYLNISKLTTLFWGVISVGMALFASKLGNLLEAVNILGSLFYGTILGIFLVAFYFKAIGAKAVFYAAIATEILVFIAYKYDWMAYLWLNLFGCVLVIVIGFLLQAIFKPTENIKIEKQD</sequence>
<proteinExistence type="inferred from homology"/>
<keyword evidence="6 13" id="KW-1133">Transmembrane helix</keyword>
<dbReference type="InterPro" id="IPR001734">
    <property type="entry name" value="Na/solute_symporter"/>
</dbReference>
<dbReference type="RefSeq" id="WP_379048051.1">
    <property type="nucleotide sequence ID" value="NZ_JBHSKW010000069.1"/>
</dbReference>
<evidence type="ECO:0000313" key="15">
    <source>
        <dbReference type="Proteomes" id="UP001597546"/>
    </source>
</evidence>
<feature type="transmembrane region" description="Helical" evidence="13">
    <location>
        <begin position="451"/>
        <end position="473"/>
    </location>
</feature>
<feature type="transmembrane region" description="Helical" evidence="13">
    <location>
        <begin position="6"/>
        <end position="22"/>
    </location>
</feature>
<dbReference type="PANTHER" id="PTHR42985:SF40">
    <property type="entry name" value="LD47995P-RELATED"/>
    <property type="match status" value="1"/>
</dbReference>
<feature type="transmembrane region" description="Helical" evidence="13">
    <location>
        <begin position="149"/>
        <end position="167"/>
    </location>
</feature>
<feature type="transmembrane region" description="Helical" evidence="13">
    <location>
        <begin position="511"/>
        <end position="529"/>
    </location>
</feature>
<feature type="transmembrane region" description="Helical" evidence="13">
    <location>
        <begin position="485"/>
        <end position="504"/>
    </location>
</feature>
<keyword evidence="15" id="KW-1185">Reference proteome</keyword>
<feature type="transmembrane region" description="Helical" evidence="13">
    <location>
        <begin position="535"/>
        <end position="556"/>
    </location>
</feature>
<dbReference type="Pfam" id="PF00474">
    <property type="entry name" value="SSF"/>
    <property type="match status" value="2"/>
</dbReference>
<keyword evidence="7" id="KW-0915">Sodium</keyword>
<feature type="transmembrane region" description="Helical" evidence="13">
    <location>
        <begin position="117"/>
        <end position="137"/>
    </location>
</feature>
<evidence type="ECO:0000256" key="2">
    <source>
        <dbReference type="ARBA" id="ARBA00006434"/>
    </source>
</evidence>
<evidence type="ECO:0000256" key="9">
    <source>
        <dbReference type="ARBA" id="ARBA00023136"/>
    </source>
</evidence>
<dbReference type="PANTHER" id="PTHR42985">
    <property type="entry name" value="SODIUM-COUPLED MONOCARBOXYLATE TRANSPORTER"/>
    <property type="match status" value="1"/>
</dbReference>
<organism evidence="14 15">
    <name type="scientific">Pedobacter alpinus</name>
    <dbReference type="NCBI Taxonomy" id="1590643"/>
    <lineage>
        <taxon>Bacteria</taxon>
        <taxon>Pseudomonadati</taxon>
        <taxon>Bacteroidota</taxon>
        <taxon>Sphingobacteriia</taxon>
        <taxon>Sphingobacteriales</taxon>
        <taxon>Sphingobacteriaceae</taxon>
        <taxon>Pedobacter</taxon>
    </lineage>
</organism>
<dbReference type="PROSITE" id="PS50283">
    <property type="entry name" value="NA_SOLUT_SYMP_3"/>
    <property type="match status" value="1"/>
</dbReference>
<evidence type="ECO:0000256" key="13">
    <source>
        <dbReference type="SAM" id="Phobius"/>
    </source>
</evidence>
<feature type="transmembrane region" description="Helical" evidence="13">
    <location>
        <begin position="179"/>
        <end position="199"/>
    </location>
</feature>
<evidence type="ECO:0000256" key="3">
    <source>
        <dbReference type="ARBA" id="ARBA00022448"/>
    </source>
</evidence>
<comment type="caution">
    <text evidence="14">The sequence shown here is derived from an EMBL/GenBank/DDBJ whole genome shotgun (WGS) entry which is preliminary data.</text>
</comment>
<feature type="transmembrane region" description="Helical" evidence="13">
    <location>
        <begin position="231"/>
        <end position="250"/>
    </location>
</feature>
<gene>
    <name evidence="14" type="ORF">ACFSSE_14825</name>
</gene>
<dbReference type="Gene3D" id="1.20.1730.10">
    <property type="entry name" value="Sodium/glucose cotransporter"/>
    <property type="match status" value="1"/>
</dbReference>
<keyword evidence="9 13" id="KW-0472">Membrane</keyword>
<dbReference type="EMBL" id="JBHULV010000050">
    <property type="protein sequence ID" value="MFD2732982.1"/>
    <property type="molecule type" value="Genomic_DNA"/>
</dbReference>
<feature type="transmembrane region" description="Helical" evidence="13">
    <location>
        <begin position="406"/>
        <end position="430"/>
    </location>
</feature>
<dbReference type="Proteomes" id="UP001597546">
    <property type="component" value="Unassembled WGS sequence"/>
</dbReference>
<evidence type="ECO:0000256" key="11">
    <source>
        <dbReference type="RuleBase" id="RU362091"/>
    </source>
</evidence>
<evidence type="ECO:0000256" key="12">
    <source>
        <dbReference type="SAM" id="Coils"/>
    </source>
</evidence>
<keyword evidence="5 13" id="KW-0812">Transmembrane</keyword>
<feature type="transmembrane region" description="Helical" evidence="13">
    <location>
        <begin position="42"/>
        <end position="62"/>
    </location>
</feature>
<protein>
    <submittedName>
        <fullName evidence="14">Sodium:solute symporter</fullName>
    </submittedName>
</protein>
<name>A0ABW5TUN3_9SPHI</name>
<keyword evidence="4" id="KW-1003">Cell membrane</keyword>
<dbReference type="InterPro" id="IPR051163">
    <property type="entry name" value="Sodium:Solute_Symporter_SSF"/>
</dbReference>
<keyword evidence="12" id="KW-0175">Coiled coil</keyword>
<evidence type="ECO:0000256" key="6">
    <source>
        <dbReference type="ARBA" id="ARBA00022989"/>
    </source>
</evidence>
<comment type="subcellular location">
    <subcellularLocation>
        <location evidence="1">Cell membrane</location>
        <topology evidence="1">Multi-pass membrane protein</topology>
    </subcellularLocation>
</comment>
<dbReference type="CDD" id="cd11494">
    <property type="entry name" value="SLC5sbd_NIS-like_u2"/>
    <property type="match status" value="1"/>
</dbReference>
<keyword evidence="8" id="KW-0406">Ion transport</keyword>
<evidence type="ECO:0000313" key="14">
    <source>
        <dbReference type="EMBL" id="MFD2732982.1"/>
    </source>
</evidence>
<dbReference type="InterPro" id="IPR038377">
    <property type="entry name" value="Na/Glc_symporter_sf"/>
</dbReference>
<feature type="transmembrane region" description="Helical" evidence="13">
    <location>
        <begin position="271"/>
        <end position="296"/>
    </location>
</feature>
<feature type="coiled-coil region" evidence="12">
    <location>
        <begin position="353"/>
        <end position="380"/>
    </location>
</feature>
<keyword evidence="10" id="KW-0739">Sodium transport</keyword>
<evidence type="ECO:0000256" key="1">
    <source>
        <dbReference type="ARBA" id="ARBA00004651"/>
    </source>
</evidence>
<evidence type="ECO:0000256" key="10">
    <source>
        <dbReference type="ARBA" id="ARBA00023201"/>
    </source>
</evidence>
<feature type="transmembrane region" description="Helical" evidence="13">
    <location>
        <begin position="74"/>
        <end position="96"/>
    </location>
</feature>
<comment type="similarity">
    <text evidence="2 11">Belongs to the sodium:solute symporter (SSF) (TC 2.A.21) family.</text>
</comment>